<dbReference type="Proteomes" id="UP001066276">
    <property type="component" value="Chromosome 10"/>
</dbReference>
<evidence type="ECO:0000313" key="2">
    <source>
        <dbReference type="EMBL" id="KAJ1100208.1"/>
    </source>
</evidence>
<gene>
    <name evidence="2" type="ORF">NDU88_005295</name>
</gene>
<keyword evidence="3" id="KW-1185">Reference proteome</keyword>
<name>A0AAV7MA39_PLEWA</name>
<organism evidence="2 3">
    <name type="scientific">Pleurodeles waltl</name>
    <name type="common">Iberian ribbed newt</name>
    <dbReference type="NCBI Taxonomy" id="8319"/>
    <lineage>
        <taxon>Eukaryota</taxon>
        <taxon>Metazoa</taxon>
        <taxon>Chordata</taxon>
        <taxon>Craniata</taxon>
        <taxon>Vertebrata</taxon>
        <taxon>Euteleostomi</taxon>
        <taxon>Amphibia</taxon>
        <taxon>Batrachia</taxon>
        <taxon>Caudata</taxon>
        <taxon>Salamandroidea</taxon>
        <taxon>Salamandridae</taxon>
        <taxon>Pleurodelinae</taxon>
        <taxon>Pleurodeles</taxon>
    </lineage>
</organism>
<feature type="region of interest" description="Disordered" evidence="1">
    <location>
        <begin position="32"/>
        <end position="58"/>
    </location>
</feature>
<proteinExistence type="predicted"/>
<reference evidence="2" key="1">
    <citation type="journal article" date="2022" name="bioRxiv">
        <title>Sequencing and chromosome-scale assembly of the giantPleurodeles waltlgenome.</title>
        <authorList>
            <person name="Brown T."/>
            <person name="Elewa A."/>
            <person name="Iarovenko S."/>
            <person name="Subramanian E."/>
            <person name="Araus A.J."/>
            <person name="Petzold A."/>
            <person name="Susuki M."/>
            <person name="Suzuki K.-i.T."/>
            <person name="Hayashi T."/>
            <person name="Toyoda A."/>
            <person name="Oliveira C."/>
            <person name="Osipova E."/>
            <person name="Leigh N.D."/>
            <person name="Simon A."/>
            <person name="Yun M.H."/>
        </authorList>
    </citation>
    <scope>NUCLEOTIDE SEQUENCE</scope>
    <source>
        <strain evidence="2">20211129_DDA</strain>
        <tissue evidence="2">Liver</tissue>
    </source>
</reference>
<evidence type="ECO:0000313" key="3">
    <source>
        <dbReference type="Proteomes" id="UP001066276"/>
    </source>
</evidence>
<dbReference type="EMBL" id="JANPWB010000014">
    <property type="protein sequence ID" value="KAJ1100208.1"/>
    <property type="molecule type" value="Genomic_DNA"/>
</dbReference>
<evidence type="ECO:0000256" key="1">
    <source>
        <dbReference type="SAM" id="MobiDB-lite"/>
    </source>
</evidence>
<dbReference type="AlphaFoldDB" id="A0AAV7MA39"/>
<protein>
    <recommendedName>
        <fullName evidence="4">Secreted protein</fullName>
    </recommendedName>
</protein>
<evidence type="ECO:0008006" key="4">
    <source>
        <dbReference type="Google" id="ProtNLM"/>
    </source>
</evidence>
<comment type="caution">
    <text evidence="2">The sequence shown here is derived from an EMBL/GenBank/DDBJ whole genome shotgun (WGS) entry which is preliminary data.</text>
</comment>
<accession>A0AAV7MA39</accession>
<sequence length="120" mass="12797">MRTSIPAVAVHLPPYCCLGLHSGVCSLRQPESIKRRRPMPSRPVSSPSGVLPGCYSPSSQSKRAAVMLSKAQPQAWRMKISSPVNQAAIFTLSVSGLIRRARTTTSCHATTGTAGSHHCT</sequence>